<reference evidence="10" key="2">
    <citation type="submission" date="2019-10" db="EMBL/GenBank/DDBJ databases">
        <authorList>
            <consortium name="NCBI Genome Project"/>
        </authorList>
    </citation>
    <scope>NUCLEOTIDE SEQUENCE</scope>
    <source>
        <strain evidence="10">NI907</strain>
    </source>
</reference>
<dbReference type="InterPro" id="IPR011706">
    <property type="entry name" value="Cu-oxidase_C"/>
</dbReference>
<feature type="region of interest" description="Disordered" evidence="5">
    <location>
        <begin position="570"/>
        <end position="633"/>
    </location>
</feature>
<evidence type="ECO:0000256" key="2">
    <source>
        <dbReference type="ARBA" id="ARBA00022723"/>
    </source>
</evidence>
<evidence type="ECO:0000256" key="1">
    <source>
        <dbReference type="ARBA" id="ARBA00010609"/>
    </source>
</evidence>
<comment type="similarity">
    <text evidence="1">Belongs to the multicopper oxidase family.</text>
</comment>
<feature type="compositionally biased region" description="Basic and acidic residues" evidence="5">
    <location>
        <begin position="608"/>
        <end position="620"/>
    </location>
</feature>
<feature type="compositionally biased region" description="Low complexity" evidence="5">
    <location>
        <begin position="570"/>
        <end position="583"/>
    </location>
</feature>
<dbReference type="Pfam" id="PF07731">
    <property type="entry name" value="Cu-oxidase_2"/>
    <property type="match status" value="1"/>
</dbReference>
<dbReference type="PANTHER" id="PTHR48267:SF1">
    <property type="entry name" value="BILIRUBIN OXIDASE"/>
    <property type="match status" value="1"/>
</dbReference>
<dbReference type="RefSeq" id="XP_030984268.1">
    <property type="nucleotide sequence ID" value="XM_031123590.1"/>
</dbReference>
<feature type="domain" description="Plastocyanin-like" evidence="8">
    <location>
        <begin position="73"/>
        <end position="197"/>
    </location>
</feature>
<dbReference type="InterPro" id="IPR011707">
    <property type="entry name" value="Cu-oxidase-like_N"/>
</dbReference>
<dbReference type="PANTHER" id="PTHR48267">
    <property type="entry name" value="CUPREDOXIN SUPERFAMILY PROTEIN"/>
    <property type="match status" value="1"/>
</dbReference>
<keyword evidence="3" id="KW-0560">Oxidoreductase</keyword>
<name>A0A6P8BAQ1_PYRGI</name>
<evidence type="ECO:0000256" key="5">
    <source>
        <dbReference type="SAM" id="MobiDB-lite"/>
    </source>
</evidence>
<dbReference type="KEGG" id="pgri:PgNI_03535"/>
<dbReference type="PROSITE" id="PS00080">
    <property type="entry name" value="MULTICOPPER_OXIDASE2"/>
    <property type="match status" value="1"/>
</dbReference>
<dbReference type="GeneID" id="41958499"/>
<dbReference type="InterPro" id="IPR008972">
    <property type="entry name" value="Cupredoxin"/>
</dbReference>
<reference evidence="10" key="1">
    <citation type="journal article" date="2019" name="Mol. Biol. Evol.">
        <title>Blast fungal genomes show frequent chromosomal changes, gene gains and losses, and effector gene turnover.</title>
        <authorList>
            <person name="Gomez Luciano L.B."/>
            <person name="Jason Tsai I."/>
            <person name="Chuma I."/>
            <person name="Tosa Y."/>
            <person name="Chen Y.H."/>
            <person name="Li J.Y."/>
            <person name="Li M.Y."/>
            <person name="Jade Lu M.Y."/>
            <person name="Nakayashiki H."/>
            <person name="Li W.H."/>
        </authorList>
    </citation>
    <scope>NUCLEOTIDE SEQUENCE</scope>
    <source>
        <strain evidence="10">NI907</strain>
    </source>
</reference>
<protein>
    <recommendedName>
        <fullName evidence="11">Bilirubin oxidase</fullName>
    </recommendedName>
</protein>
<dbReference type="SUPFAM" id="SSF49503">
    <property type="entry name" value="Cupredoxins"/>
    <property type="match status" value="3"/>
</dbReference>
<keyword evidence="9" id="KW-1185">Reference proteome</keyword>
<keyword evidence="6" id="KW-0732">Signal</keyword>
<evidence type="ECO:0000259" key="8">
    <source>
        <dbReference type="Pfam" id="PF07732"/>
    </source>
</evidence>
<sequence>MSSSVRVSSLLAAALLAFAPPTLAKDWEGEPYKWLFQFPLPIPPLKTKKYDTFTHPTTGGPIKYYELEEKVFSQNVYPDRGNATLRGYDGMSPGPTFLVERDEEAIVRITNHATRPTSTHLHGSYSAHWDPDADKSVKRPAFDGWAEDLTPVGSFKDYYYPNGQNGRMLWYHDHAIDHTAENAYYGLAGAYIIHDKNEDKLGLPSGYGQFDVPLVLSAKQYNKDGSLFSPEGETTSLYGDVIQVNGQPWPFMNVQARKYRFRFLNAAISRTFWMYFELTDQVGKKIPFQVIATDSGLLSGPQKTDNMYISMAERYEIVFDFKDFKGKTITLRNERNFAPDTDYLHTDKVMVFKVAKDSVSDPSQVPSTFRTIPYPPAKTTVDKHFKFERNNGQWTINGVTWEDANNRVLAKPQRGSTEVWELENSSGGWSHPIHVHLVDFQVIKRVNGKRTLQSYETAGLKDVVWLGPGETVTVRAIFGPMEGLYMFHCHNLIHEDHAMMAAFNVTHLDDLGYNDPDFMDPMEQRWQAKPEGPELYTSDAVKQRIDYMAKAGPYVDIKGIEDKLTSYWTSKASSTTPSSSSGGKSDDSGKSGSGKGSDDSGKSGSGKGSDDKKSKTKRNEGFMARRMVKLTGK</sequence>
<dbReference type="Proteomes" id="UP000515153">
    <property type="component" value="Unplaced"/>
</dbReference>
<evidence type="ECO:0008006" key="11">
    <source>
        <dbReference type="Google" id="ProtNLM"/>
    </source>
</evidence>
<dbReference type="AlphaFoldDB" id="A0A6P8BAQ1"/>
<dbReference type="GO" id="GO:0005507">
    <property type="term" value="F:copper ion binding"/>
    <property type="evidence" value="ECO:0007669"/>
    <property type="project" value="InterPro"/>
</dbReference>
<keyword evidence="2" id="KW-0479">Metal-binding</keyword>
<evidence type="ECO:0000259" key="7">
    <source>
        <dbReference type="Pfam" id="PF07731"/>
    </source>
</evidence>
<evidence type="ECO:0000313" key="9">
    <source>
        <dbReference type="Proteomes" id="UP000515153"/>
    </source>
</evidence>
<feature type="chain" id="PRO_5027774832" description="Bilirubin oxidase" evidence="6">
    <location>
        <begin position="25"/>
        <end position="633"/>
    </location>
</feature>
<organism evidence="9 10">
    <name type="scientific">Pyricularia grisea</name>
    <name type="common">Crabgrass-specific blast fungus</name>
    <name type="synonym">Magnaporthe grisea</name>
    <dbReference type="NCBI Taxonomy" id="148305"/>
    <lineage>
        <taxon>Eukaryota</taxon>
        <taxon>Fungi</taxon>
        <taxon>Dikarya</taxon>
        <taxon>Ascomycota</taxon>
        <taxon>Pezizomycotina</taxon>
        <taxon>Sordariomycetes</taxon>
        <taxon>Sordariomycetidae</taxon>
        <taxon>Magnaporthales</taxon>
        <taxon>Pyriculariaceae</taxon>
        <taxon>Pyricularia</taxon>
    </lineage>
</organism>
<accession>A0A6P8BAQ1</accession>
<reference evidence="10" key="3">
    <citation type="submission" date="2025-08" db="UniProtKB">
        <authorList>
            <consortium name="RefSeq"/>
        </authorList>
    </citation>
    <scope>IDENTIFICATION</scope>
    <source>
        <strain evidence="10">NI907</strain>
    </source>
</reference>
<proteinExistence type="inferred from homology"/>
<evidence type="ECO:0000313" key="10">
    <source>
        <dbReference type="RefSeq" id="XP_030984268.1"/>
    </source>
</evidence>
<evidence type="ECO:0000256" key="4">
    <source>
        <dbReference type="ARBA" id="ARBA00023008"/>
    </source>
</evidence>
<dbReference type="CDD" id="cd13889">
    <property type="entry name" value="CuRO_3_BOD"/>
    <property type="match status" value="1"/>
</dbReference>
<dbReference type="Gene3D" id="2.60.40.420">
    <property type="entry name" value="Cupredoxins - blue copper proteins"/>
    <property type="match status" value="3"/>
</dbReference>
<feature type="domain" description="Plastocyanin-like" evidence="7">
    <location>
        <begin position="375"/>
        <end position="506"/>
    </location>
</feature>
<evidence type="ECO:0000256" key="6">
    <source>
        <dbReference type="SAM" id="SignalP"/>
    </source>
</evidence>
<dbReference type="Pfam" id="PF07732">
    <property type="entry name" value="Cu-oxidase_3"/>
    <property type="match status" value="1"/>
</dbReference>
<gene>
    <name evidence="10" type="ORF">PgNI_03535</name>
</gene>
<dbReference type="InterPro" id="IPR045087">
    <property type="entry name" value="Cu-oxidase_fam"/>
</dbReference>
<keyword evidence="4" id="KW-0186">Copper</keyword>
<dbReference type="InterPro" id="IPR002355">
    <property type="entry name" value="Cu_oxidase_Cu_BS"/>
</dbReference>
<evidence type="ECO:0000256" key="3">
    <source>
        <dbReference type="ARBA" id="ARBA00023002"/>
    </source>
</evidence>
<dbReference type="GO" id="GO:0016491">
    <property type="term" value="F:oxidoreductase activity"/>
    <property type="evidence" value="ECO:0007669"/>
    <property type="project" value="UniProtKB-KW"/>
</dbReference>
<feature type="signal peptide" evidence="6">
    <location>
        <begin position="1"/>
        <end position="24"/>
    </location>
</feature>